<evidence type="ECO:0000313" key="3">
    <source>
        <dbReference type="EMBL" id="QDZ24047.1"/>
    </source>
</evidence>
<reference evidence="2" key="2">
    <citation type="submission" date="2021-01" db="EMBL/GenBank/DDBJ databases">
        <authorList>
            <person name="Corre E."/>
            <person name="Pelletier E."/>
            <person name="Niang G."/>
            <person name="Scheremetjew M."/>
            <person name="Finn R."/>
            <person name="Kale V."/>
            <person name="Holt S."/>
            <person name="Cochrane G."/>
            <person name="Meng A."/>
            <person name="Brown T."/>
            <person name="Cohen L."/>
        </authorList>
    </citation>
    <scope>NUCLEOTIDE SEQUENCE</scope>
    <source>
        <strain evidence="2">CCMP1205</strain>
    </source>
</reference>
<accession>A0A5B8MUL8</accession>
<feature type="compositionally biased region" description="Basic and acidic residues" evidence="1">
    <location>
        <begin position="75"/>
        <end position="89"/>
    </location>
</feature>
<dbReference type="OrthoDB" id="2018364at2759"/>
<sequence length="241" mass="26219">MGVRSCARTLVGGSPRSRRFVDARRPKRCVQRFGKKTSGGGDFVGASASHSFDDVDVSGSFDWFDDEDDVGITSAREESRKRREEERGVGKGKASSSPARAGRPGVDQELTLSLLLPFGEGALPPKGKTRTKKDEECDPWTQNCRTELHVWESKCTACYGTGKVVTGSRGPRSRRRARRYGAGSGSMRMTATCVKCLGTGYVRHSSARTIPNPFPNGNPNAENIAAARKSMTFESGEFESE</sequence>
<name>A0A5B8MUL8_9CHLO</name>
<protein>
    <submittedName>
        <fullName evidence="3">Uncharacterized protein</fullName>
    </submittedName>
</protein>
<reference evidence="3 4" key="1">
    <citation type="submission" date="2018-07" db="EMBL/GenBank/DDBJ databases">
        <title>The complete nuclear genome of the prasinophyte Chloropicon primus (CCMP1205).</title>
        <authorList>
            <person name="Pombert J.-F."/>
            <person name="Otis C."/>
            <person name="Turmel M."/>
            <person name="Lemieux C."/>
        </authorList>
    </citation>
    <scope>NUCLEOTIDE SEQUENCE [LARGE SCALE GENOMIC DNA]</scope>
    <source>
        <strain evidence="3 4">CCMP1205</strain>
    </source>
</reference>
<gene>
    <name evidence="3" type="ORF">A3770_12p65650</name>
    <name evidence="2" type="ORF">CPRI1469_LOCUS7110</name>
</gene>
<evidence type="ECO:0000256" key="1">
    <source>
        <dbReference type="SAM" id="MobiDB-lite"/>
    </source>
</evidence>
<evidence type="ECO:0000313" key="4">
    <source>
        <dbReference type="Proteomes" id="UP000316726"/>
    </source>
</evidence>
<dbReference type="EMBL" id="CP031045">
    <property type="protein sequence ID" value="QDZ24047.1"/>
    <property type="molecule type" value="Genomic_DNA"/>
</dbReference>
<proteinExistence type="predicted"/>
<dbReference type="Proteomes" id="UP000316726">
    <property type="component" value="Chromosome 12"/>
</dbReference>
<dbReference type="AlphaFoldDB" id="A0A5B8MUL8"/>
<evidence type="ECO:0000313" key="2">
    <source>
        <dbReference type="EMBL" id="CAD9718245.1"/>
    </source>
</evidence>
<keyword evidence="4" id="KW-1185">Reference proteome</keyword>
<dbReference type="STRING" id="1764295.A0A5B8MUL8"/>
<feature type="region of interest" description="Disordered" evidence="1">
    <location>
        <begin position="72"/>
        <end position="105"/>
    </location>
</feature>
<dbReference type="EMBL" id="HBHL01010700">
    <property type="protein sequence ID" value="CAD9718245.1"/>
    <property type="molecule type" value="Transcribed_RNA"/>
</dbReference>
<organism evidence="3 4">
    <name type="scientific">Chloropicon primus</name>
    <dbReference type="NCBI Taxonomy" id="1764295"/>
    <lineage>
        <taxon>Eukaryota</taxon>
        <taxon>Viridiplantae</taxon>
        <taxon>Chlorophyta</taxon>
        <taxon>Chloropicophyceae</taxon>
        <taxon>Chloropicales</taxon>
        <taxon>Chloropicaceae</taxon>
        <taxon>Chloropicon</taxon>
    </lineage>
</organism>